<evidence type="ECO:0000313" key="5">
    <source>
        <dbReference type="EMBL" id="KPV46493.1"/>
    </source>
</evidence>
<keyword evidence="2" id="KW-0547">Nucleotide-binding</keyword>
<dbReference type="GO" id="GO:0016887">
    <property type="term" value="F:ATP hydrolysis activity"/>
    <property type="evidence" value="ECO:0007669"/>
    <property type="project" value="InterPro"/>
</dbReference>
<sequence>VNARQVRALRGINMNISHGAFVVLMGPSGSGKTTLLNLVGGLDQPTAGEITVEGRRLSDMGNSELAAQRRRTGFIFQSFALLPTASAYENVELGLRLAGDIPRREWDARIRRCVAAVGLSAWIDHRPYELSGGQQQRVAIARALAIRPRLMLADEPTGDLDTKTGEQVLGLLRALVDNEGVTLMMA</sequence>
<dbReference type="InterPro" id="IPR017911">
    <property type="entry name" value="MacB-like_ATP-bd"/>
</dbReference>
<feature type="non-terminal residue" evidence="5">
    <location>
        <position position="1"/>
    </location>
</feature>
<dbReference type="InterPro" id="IPR017871">
    <property type="entry name" value="ABC_transporter-like_CS"/>
</dbReference>
<dbReference type="EMBL" id="LJCR01003558">
    <property type="protein sequence ID" value="KPV46493.1"/>
    <property type="molecule type" value="Genomic_DNA"/>
</dbReference>
<dbReference type="InterPro" id="IPR027417">
    <property type="entry name" value="P-loop_NTPase"/>
</dbReference>
<evidence type="ECO:0000256" key="2">
    <source>
        <dbReference type="ARBA" id="ARBA00022741"/>
    </source>
</evidence>
<gene>
    <name evidence="5" type="ORF">SE17_43255</name>
</gene>
<dbReference type="InterPro" id="IPR015854">
    <property type="entry name" value="ABC_transpr_LolD-like"/>
</dbReference>
<dbReference type="PROSITE" id="PS00211">
    <property type="entry name" value="ABC_TRANSPORTER_1"/>
    <property type="match status" value="1"/>
</dbReference>
<dbReference type="PANTHER" id="PTHR24220">
    <property type="entry name" value="IMPORT ATP-BINDING PROTEIN"/>
    <property type="match status" value="1"/>
</dbReference>
<reference evidence="5 6" key="1">
    <citation type="submission" date="2015-09" db="EMBL/GenBank/DDBJ databases">
        <title>Draft genome sequence of Kouleothrix aurantiaca JCM 19913.</title>
        <authorList>
            <person name="Hemp J."/>
        </authorList>
    </citation>
    <scope>NUCLEOTIDE SEQUENCE [LARGE SCALE GENOMIC DNA]</scope>
    <source>
        <strain evidence="5 6">COM-B</strain>
    </source>
</reference>
<dbReference type="CDD" id="cd03255">
    <property type="entry name" value="ABC_MJ0796_LolCDE_FtsE"/>
    <property type="match status" value="1"/>
</dbReference>
<dbReference type="SMART" id="SM00382">
    <property type="entry name" value="AAA"/>
    <property type="match status" value="1"/>
</dbReference>
<dbReference type="Proteomes" id="UP000050509">
    <property type="component" value="Unassembled WGS sequence"/>
</dbReference>
<evidence type="ECO:0000313" key="6">
    <source>
        <dbReference type="Proteomes" id="UP000050509"/>
    </source>
</evidence>
<dbReference type="SUPFAM" id="SSF52540">
    <property type="entry name" value="P-loop containing nucleoside triphosphate hydrolases"/>
    <property type="match status" value="1"/>
</dbReference>
<comment type="caution">
    <text evidence="5">The sequence shown here is derived from an EMBL/GenBank/DDBJ whole genome shotgun (WGS) entry which is preliminary data.</text>
</comment>
<accession>A0A0N8PQ94</accession>
<dbReference type="PROSITE" id="PS50893">
    <property type="entry name" value="ABC_TRANSPORTER_2"/>
    <property type="match status" value="1"/>
</dbReference>
<dbReference type="Pfam" id="PF00005">
    <property type="entry name" value="ABC_tran"/>
    <property type="match status" value="1"/>
</dbReference>
<dbReference type="GO" id="GO:0022857">
    <property type="term" value="F:transmembrane transporter activity"/>
    <property type="evidence" value="ECO:0007669"/>
    <property type="project" value="TreeGrafter"/>
</dbReference>
<keyword evidence="1" id="KW-0813">Transport</keyword>
<dbReference type="Gene3D" id="3.40.50.300">
    <property type="entry name" value="P-loop containing nucleotide triphosphate hydrolases"/>
    <property type="match status" value="1"/>
</dbReference>
<organism evidence="5 6">
    <name type="scientific">Kouleothrix aurantiaca</name>
    <dbReference type="NCBI Taxonomy" id="186479"/>
    <lineage>
        <taxon>Bacteria</taxon>
        <taxon>Bacillati</taxon>
        <taxon>Chloroflexota</taxon>
        <taxon>Chloroflexia</taxon>
        <taxon>Chloroflexales</taxon>
        <taxon>Roseiflexineae</taxon>
        <taxon>Roseiflexaceae</taxon>
        <taxon>Kouleothrix</taxon>
    </lineage>
</organism>
<proteinExistence type="predicted"/>
<dbReference type="GO" id="GO:0005524">
    <property type="term" value="F:ATP binding"/>
    <property type="evidence" value="ECO:0007669"/>
    <property type="project" value="UniProtKB-KW"/>
</dbReference>
<protein>
    <submittedName>
        <fullName evidence="5">ABC transporter</fullName>
    </submittedName>
</protein>
<dbReference type="GO" id="GO:0005886">
    <property type="term" value="C:plasma membrane"/>
    <property type="evidence" value="ECO:0007669"/>
    <property type="project" value="TreeGrafter"/>
</dbReference>
<evidence type="ECO:0000256" key="1">
    <source>
        <dbReference type="ARBA" id="ARBA00022448"/>
    </source>
</evidence>
<evidence type="ECO:0000256" key="3">
    <source>
        <dbReference type="ARBA" id="ARBA00022840"/>
    </source>
</evidence>
<dbReference type="InterPro" id="IPR003439">
    <property type="entry name" value="ABC_transporter-like_ATP-bd"/>
</dbReference>
<evidence type="ECO:0000259" key="4">
    <source>
        <dbReference type="PROSITE" id="PS50893"/>
    </source>
</evidence>
<name>A0A0N8PQ94_9CHLR</name>
<feature type="non-terminal residue" evidence="5">
    <location>
        <position position="186"/>
    </location>
</feature>
<feature type="domain" description="ABC transporter" evidence="4">
    <location>
        <begin position="1"/>
        <end position="186"/>
    </location>
</feature>
<dbReference type="InterPro" id="IPR003593">
    <property type="entry name" value="AAA+_ATPase"/>
</dbReference>
<keyword evidence="3" id="KW-0067">ATP-binding</keyword>
<dbReference type="AlphaFoldDB" id="A0A0N8PQ94"/>
<keyword evidence="6" id="KW-1185">Reference proteome</keyword>